<organism evidence="3 4">
    <name type="scientific">Streptomyces solicathayae</name>
    <dbReference type="NCBI Taxonomy" id="3081768"/>
    <lineage>
        <taxon>Bacteria</taxon>
        <taxon>Bacillati</taxon>
        <taxon>Actinomycetota</taxon>
        <taxon>Actinomycetes</taxon>
        <taxon>Kitasatosporales</taxon>
        <taxon>Streptomycetaceae</taxon>
        <taxon>Streptomyces</taxon>
    </lineage>
</organism>
<protein>
    <submittedName>
        <fullName evidence="3">SMI1/KNR4 family protein</fullName>
    </submittedName>
</protein>
<dbReference type="PANTHER" id="PTHR47432">
    <property type="entry name" value="CELL WALL ASSEMBLY REGULATOR SMI1"/>
    <property type="match status" value="1"/>
</dbReference>
<dbReference type="SMART" id="SM00860">
    <property type="entry name" value="SMI1_KNR4"/>
    <property type="match status" value="1"/>
</dbReference>
<dbReference type="RefSeq" id="WP_318104080.1">
    <property type="nucleotide sequence ID" value="NZ_CP137573.1"/>
</dbReference>
<proteinExistence type="predicted"/>
<feature type="region of interest" description="Disordered" evidence="1">
    <location>
        <begin position="21"/>
        <end position="45"/>
    </location>
</feature>
<evidence type="ECO:0000259" key="2">
    <source>
        <dbReference type="SMART" id="SM00860"/>
    </source>
</evidence>
<dbReference type="Proteomes" id="UP001301731">
    <property type="component" value="Chromosome"/>
</dbReference>
<dbReference type="InterPro" id="IPR051873">
    <property type="entry name" value="KNR4/SMI1_regulator"/>
</dbReference>
<dbReference type="PANTHER" id="PTHR47432:SF1">
    <property type="entry name" value="CELL WALL ASSEMBLY REGULATOR SMI1"/>
    <property type="match status" value="1"/>
</dbReference>
<dbReference type="InterPro" id="IPR018958">
    <property type="entry name" value="Knr4/Smi1-like_dom"/>
</dbReference>
<feature type="domain" description="Knr4/Smi1-like" evidence="2">
    <location>
        <begin position="155"/>
        <end position="302"/>
    </location>
</feature>
<dbReference type="Pfam" id="PF09346">
    <property type="entry name" value="SMI1_KNR4"/>
    <property type="match status" value="1"/>
</dbReference>
<gene>
    <name evidence="3" type="ORF">R2D22_15885</name>
</gene>
<reference evidence="3 4" key="1">
    <citation type="submission" date="2023-10" db="EMBL/GenBank/DDBJ databases">
        <title>The genome sequence of Streptomyces sp. HUAS YS2.</title>
        <authorList>
            <person name="Mo P."/>
        </authorList>
    </citation>
    <scope>NUCLEOTIDE SEQUENCE [LARGE SCALE GENOMIC DNA]</scope>
    <source>
        <strain evidence="3 4">HUAS YS2</strain>
    </source>
</reference>
<dbReference type="EMBL" id="CP137573">
    <property type="protein sequence ID" value="WOX22798.1"/>
    <property type="molecule type" value="Genomic_DNA"/>
</dbReference>
<sequence length="452" mass="48659">MSSLHDFATWEPLLRLMRARGAGGPGGRTAGRIGRGSWSVPGRDRGRASLADDWMDETAAVKRVREALAEDGTEDVAFAAEFAPDGRARLHLLGGSSVEPGIGGPFPEALLLVEGAVAEPWRRLPEPVPGAVPAPTADPALLERTLRERLPDAVGATEQEIAAAEARLGITLPEELRTLYRVVRAHWEDWDDDYDNAMHVFTQVGCELLDLDRLYAAEPATRPCSWRHAATRAAEPTPDDAVQDLVGSAGWIVFGDTGGGDAIAVDLTPGPRGHVGQIIVIGHEGSIGAALVADSLTDLVLDRTPERRVGRPWDRPAVAHVNHASLPDVEAAAHPALEVLCLGVHKGEPLSLEPVMELPRLRTLTAYPGTLADPLEIARLTGLEFLELCPSDWRTLLDAEAVPPTLKAAAVETRSHRDHLLEIADLTDEILALWNRPPLTRTVVEGDLGPRE</sequence>
<dbReference type="InterPro" id="IPR037883">
    <property type="entry name" value="Knr4/Smi1-like_sf"/>
</dbReference>
<dbReference type="Gene3D" id="3.40.1580.10">
    <property type="entry name" value="SMI1/KNR4-like"/>
    <property type="match status" value="1"/>
</dbReference>
<dbReference type="SUPFAM" id="SSF160631">
    <property type="entry name" value="SMI1/KNR4-like"/>
    <property type="match status" value="1"/>
</dbReference>
<evidence type="ECO:0000313" key="4">
    <source>
        <dbReference type="Proteomes" id="UP001301731"/>
    </source>
</evidence>
<evidence type="ECO:0000256" key="1">
    <source>
        <dbReference type="SAM" id="MobiDB-lite"/>
    </source>
</evidence>
<keyword evidence="4" id="KW-1185">Reference proteome</keyword>
<accession>A0ABZ0LVJ6</accession>
<evidence type="ECO:0000313" key="3">
    <source>
        <dbReference type="EMBL" id="WOX22798.1"/>
    </source>
</evidence>
<name>A0ABZ0LVJ6_9ACTN</name>